<dbReference type="AlphaFoldDB" id="A0A433QRU1"/>
<gene>
    <name evidence="4" type="ORF">BC938DRAFT_475251</name>
</gene>
<accession>A0A433QRU1</accession>
<dbReference type="PANTHER" id="PTHR10971">
    <property type="entry name" value="MRNA EXPORT FACTOR AND BUB3"/>
    <property type="match status" value="1"/>
</dbReference>
<reference evidence="4 5" key="1">
    <citation type="journal article" date="2018" name="New Phytol.">
        <title>Phylogenomics of Endogonaceae and evolution of mycorrhizas within Mucoromycota.</title>
        <authorList>
            <person name="Chang Y."/>
            <person name="Desiro A."/>
            <person name="Na H."/>
            <person name="Sandor L."/>
            <person name="Lipzen A."/>
            <person name="Clum A."/>
            <person name="Barry K."/>
            <person name="Grigoriev I.V."/>
            <person name="Martin F.M."/>
            <person name="Stajich J.E."/>
            <person name="Smith M.E."/>
            <person name="Bonito G."/>
            <person name="Spatafora J.W."/>
        </authorList>
    </citation>
    <scope>NUCLEOTIDE SEQUENCE [LARGE SCALE GENOMIC DNA]</scope>
    <source>
        <strain evidence="4 5">AD002</strain>
    </source>
</reference>
<protein>
    <submittedName>
        <fullName evidence="4">Uncharacterized protein</fullName>
    </submittedName>
</protein>
<evidence type="ECO:0000313" key="5">
    <source>
        <dbReference type="Proteomes" id="UP000274822"/>
    </source>
</evidence>
<keyword evidence="2" id="KW-0677">Repeat</keyword>
<dbReference type="Proteomes" id="UP000274822">
    <property type="component" value="Unassembled WGS sequence"/>
</dbReference>
<dbReference type="Gene3D" id="2.130.10.10">
    <property type="entry name" value="YVTN repeat-like/Quinoprotein amine dehydrogenase"/>
    <property type="match status" value="1"/>
</dbReference>
<evidence type="ECO:0000313" key="4">
    <source>
        <dbReference type="EMBL" id="RUS32496.1"/>
    </source>
</evidence>
<evidence type="ECO:0000256" key="3">
    <source>
        <dbReference type="SAM" id="MobiDB-lite"/>
    </source>
</evidence>
<comment type="caution">
    <text evidence="4">The sequence shown here is derived from an EMBL/GenBank/DDBJ whole genome shotgun (WGS) entry which is preliminary data.</text>
</comment>
<feature type="region of interest" description="Disordered" evidence="3">
    <location>
        <begin position="1"/>
        <end position="28"/>
    </location>
</feature>
<feature type="compositionally biased region" description="Polar residues" evidence="3">
    <location>
        <begin position="1"/>
        <end position="13"/>
    </location>
</feature>
<name>A0A433QRU1_9FUNG</name>
<dbReference type="InterPro" id="IPR015943">
    <property type="entry name" value="WD40/YVTN_repeat-like_dom_sf"/>
</dbReference>
<evidence type="ECO:0000256" key="2">
    <source>
        <dbReference type="ARBA" id="ARBA00022737"/>
    </source>
</evidence>
<dbReference type="SUPFAM" id="SSF50960">
    <property type="entry name" value="TolB, C-terminal domain"/>
    <property type="match status" value="1"/>
</dbReference>
<sequence>MSLYTQPQSNANPSDDAAVQVQSPPTDGISSLSFSPQADFLAASSWDNQACTHSAKPLVGGCPFTRNVFSRAASGESVAHLIRVTKIPLAFSNVRMWEVQQNGSTVPKAAYSHEGPALCCQWSKAWHVTLGVKLANRRQNQFTSNAGRLL</sequence>
<keyword evidence="1" id="KW-0853">WD repeat</keyword>
<proteinExistence type="predicted"/>
<organism evidence="4 5">
    <name type="scientific">Jimgerdemannia flammicorona</name>
    <dbReference type="NCBI Taxonomy" id="994334"/>
    <lineage>
        <taxon>Eukaryota</taxon>
        <taxon>Fungi</taxon>
        <taxon>Fungi incertae sedis</taxon>
        <taxon>Mucoromycota</taxon>
        <taxon>Mucoromycotina</taxon>
        <taxon>Endogonomycetes</taxon>
        <taxon>Endogonales</taxon>
        <taxon>Endogonaceae</taxon>
        <taxon>Jimgerdemannia</taxon>
    </lineage>
</organism>
<keyword evidence="5" id="KW-1185">Reference proteome</keyword>
<dbReference type="EMBL" id="RBNJ01002017">
    <property type="protein sequence ID" value="RUS32496.1"/>
    <property type="molecule type" value="Genomic_DNA"/>
</dbReference>
<evidence type="ECO:0000256" key="1">
    <source>
        <dbReference type="ARBA" id="ARBA00022574"/>
    </source>
</evidence>